<evidence type="ECO:0000313" key="1">
    <source>
        <dbReference type="EMBL" id="KAF6335393.1"/>
    </source>
</evidence>
<sequence length="123" mass="13422">MYISKQALIHITTKNLWARKDHLFQLHCSHPGHQHLPPTSAPVSCYGSAKTELKSAHSSAWNLPTSSFPSHSSKGISFKGLQSVQDLPHLLLTSSPTTPLLINISTLRVQVTLQKISLHGVGV</sequence>
<dbReference type="EMBL" id="JACAGB010000011">
    <property type="protein sequence ID" value="KAF6335393.1"/>
    <property type="molecule type" value="Genomic_DNA"/>
</dbReference>
<reference evidence="1 2" key="1">
    <citation type="journal article" date="2020" name="Nature">
        <title>Six reference-quality genomes reveal evolution of bat adaptations.</title>
        <authorList>
            <person name="Jebb D."/>
            <person name="Huang Z."/>
            <person name="Pippel M."/>
            <person name="Hughes G.M."/>
            <person name="Lavrichenko K."/>
            <person name="Devanna P."/>
            <person name="Winkler S."/>
            <person name="Jermiin L.S."/>
            <person name="Skirmuntt E.C."/>
            <person name="Katzourakis A."/>
            <person name="Burkitt-Gray L."/>
            <person name="Ray D.A."/>
            <person name="Sullivan K.A.M."/>
            <person name="Roscito J.G."/>
            <person name="Kirilenko B.M."/>
            <person name="Davalos L.M."/>
            <person name="Corthals A.P."/>
            <person name="Power M.L."/>
            <person name="Jones G."/>
            <person name="Ransome R.D."/>
            <person name="Dechmann D.K.N."/>
            <person name="Locatelli A.G."/>
            <person name="Puechmaille S.J."/>
            <person name="Fedrigo O."/>
            <person name="Jarvis E.D."/>
            <person name="Hiller M."/>
            <person name="Vernes S.C."/>
            <person name="Myers E.W."/>
            <person name="Teeling E.C."/>
        </authorList>
    </citation>
    <scope>NUCLEOTIDE SEQUENCE [LARGE SCALE GENOMIC DNA]</scope>
    <source>
        <strain evidence="1">MPipKuh1</strain>
        <tissue evidence="1">Flight muscle</tissue>
    </source>
</reference>
<organism evidence="1 2">
    <name type="scientific">Pipistrellus kuhlii</name>
    <name type="common">Kuhl's pipistrelle</name>
    <dbReference type="NCBI Taxonomy" id="59472"/>
    <lineage>
        <taxon>Eukaryota</taxon>
        <taxon>Metazoa</taxon>
        <taxon>Chordata</taxon>
        <taxon>Craniata</taxon>
        <taxon>Vertebrata</taxon>
        <taxon>Euteleostomi</taxon>
        <taxon>Mammalia</taxon>
        <taxon>Eutheria</taxon>
        <taxon>Laurasiatheria</taxon>
        <taxon>Chiroptera</taxon>
        <taxon>Yangochiroptera</taxon>
        <taxon>Vespertilionidae</taxon>
        <taxon>Pipistrellus</taxon>
    </lineage>
</organism>
<dbReference type="AlphaFoldDB" id="A0A7J7WDF2"/>
<comment type="caution">
    <text evidence="1">The sequence shown here is derived from an EMBL/GenBank/DDBJ whole genome shotgun (WGS) entry which is preliminary data.</text>
</comment>
<name>A0A7J7WDF2_PIPKU</name>
<keyword evidence="2" id="KW-1185">Reference proteome</keyword>
<evidence type="ECO:0000313" key="2">
    <source>
        <dbReference type="Proteomes" id="UP000558488"/>
    </source>
</evidence>
<dbReference type="Proteomes" id="UP000558488">
    <property type="component" value="Unassembled WGS sequence"/>
</dbReference>
<gene>
    <name evidence="1" type="ORF">mPipKuh1_008076</name>
</gene>
<protein>
    <submittedName>
        <fullName evidence="1">Uncharacterized protein</fullName>
    </submittedName>
</protein>
<accession>A0A7J7WDF2</accession>
<proteinExistence type="predicted"/>